<dbReference type="AlphaFoldDB" id="A0A2H0U9Y5"/>
<dbReference type="PANTHER" id="PTHR44591">
    <property type="entry name" value="STRESS RESPONSE REGULATOR PROTEIN 1"/>
    <property type="match status" value="1"/>
</dbReference>
<dbReference type="PROSITE" id="PS50110">
    <property type="entry name" value="RESPONSE_REGULATORY"/>
    <property type="match status" value="1"/>
</dbReference>
<accession>A0A2H0U9Y5</accession>
<keyword evidence="1 3" id="KW-0597">Phosphoprotein</keyword>
<name>A0A2H0U9Y5_9BACT</name>
<dbReference type="Pfam" id="PF00072">
    <property type="entry name" value="Response_reg"/>
    <property type="match status" value="1"/>
</dbReference>
<dbReference type="InterPro" id="IPR011006">
    <property type="entry name" value="CheY-like_superfamily"/>
</dbReference>
<gene>
    <name evidence="5" type="ORF">COU19_01880</name>
</gene>
<comment type="caution">
    <text evidence="5">The sequence shown here is derived from an EMBL/GenBank/DDBJ whole genome shotgun (WGS) entry which is preliminary data.</text>
</comment>
<protein>
    <recommendedName>
        <fullName evidence="4">Response regulatory domain-containing protein</fullName>
    </recommendedName>
</protein>
<evidence type="ECO:0000256" key="2">
    <source>
        <dbReference type="ARBA" id="ARBA00023012"/>
    </source>
</evidence>
<reference evidence="6" key="1">
    <citation type="submission" date="2017-09" db="EMBL/GenBank/DDBJ databases">
        <title>Depth-based differentiation of microbial function through sediment-hosted aquifers and enrichment of novel symbionts in the deep terrestrial subsurface.</title>
        <authorList>
            <person name="Probst A.J."/>
            <person name="Ladd B."/>
            <person name="Jarett J.K."/>
            <person name="Geller-Mcgrath D.E."/>
            <person name="Sieber C.M.K."/>
            <person name="Emerson J.B."/>
            <person name="Anantharaman K."/>
            <person name="Thomas B.C."/>
            <person name="Malmstrom R."/>
            <person name="Stieglmeier M."/>
            <person name="Klingl A."/>
            <person name="Woyke T."/>
            <person name="Ryan C.M."/>
            <person name="Banfield J.F."/>
        </authorList>
    </citation>
    <scope>NUCLEOTIDE SEQUENCE [LARGE SCALE GENOMIC DNA]</scope>
</reference>
<dbReference type="SUPFAM" id="SSF52172">
    <property type="entry name" value="CheY-like"/>
    <property type="match status" value="1"/>
</dbReference>
<evidence type="ECO:0000256" key="1">
    <source>
        <dbReference type="ARBA" id="ARBA00022553"/>
    </source>
</evidence>
<organism evidence="5 6">
    <name type="scientific">Candidatus Kaiserbacteria bacterium CG10_big_fil_rev_8_21_14_0_10_56_12</name>
    <dbReference type="NCBI Taxonomy" id="1974611"/>
    <lineage>
        <taxon>Bacteria</taxon>
        <taxon>Candidatus Kaiseribacteriota</taxon>
    </lineage>
</organism>
<evidence type="ECO:0000313" key="5">
    <source>
        <dbReference type="EMBL" id="PIR83170.1"/>
    </source>
</evidence>
<proteinExistence type="predicted"/>
<dbReference type="GO" id="GO:0000160">
    <property type="term" value="P:phosphorelay signal transduction system"/>
    <property type="evidence" value="ECO:0007669"/>
    <property type="project" value="UniProtKB-KW"/>
</dbReference>
<keyword evidence="2" id="KW-0902">Two-component regulatory system</keyword>
<evidence type="ECO:0000259" key="4">
    <source>
        <dbReference type="PROSITE" id="PS50110"/>
    </source>
</evidence>
<dbReference type="InterPro" id="IPR001789">
    <property type="entry name" value="Sig_transdc_resp-reg_receiver"/>
</dbReference>
<dbReference type="InterPro" id="IPR050595">
    <property type="entry name" value="Bact_response_regulator"/>
</dbReference>
<evidence type="ECO:0000256" key="3">
    <source>
        <dbReference type="PROSITE-ProRule" id="PRU00169"/>
    </source>
</evidence>
<dbReference type="Proteomes" id="UP000230179">
    <property type="component" value="Unassembled WGS sequence"/>
</dbReference>
<feature type="modified residue" description="4-aspartylphosphate" evidence="3">
    <location>
        <position position="57"/>
    </location>
</feature>
<dbReference type="PANTHER" id="PTHR44591:SF14">
    <property type="entry name" value="PROTEIN PILG"/>
    <property type="match status" value="1"/>
</dbReference>
<dbReference type="EMBL" id="PFBL01000016">
    <property type="protein sequence ID" value="PIR83170.1"/>
    <property type="molecule type" value="Genomic_DNA"/>
</dbReference>
<dbReference type="Gene3D" id="3.40.50.2300">
    <property type="match status" value="1"/>
</dbReference>
<dbReference type="SMART" id="SM00448">
    <property type="entry name" value="REC"/>
    <property type="match status" value="1"/>
</dbReference>
<sequence length="130" mass="14470">MTDTPKQTILFVEDDADLRAALHDKLTIKGFLTTEARTGEEGLRFAKRDHPDLILLDILMPEMDGLAMMKALRATDEWGKQVPIILLTNLSADTAEIRDAIAEGAPVQYLIKSDWTIDHVAEKVKEALAL</sequence>
<evidence type="ECO:0000313" key="6">
    <source>
        <dbReference type="Proteomes" id="UP000230179"/>
    </source>
</evidence>
<feature type="domain" description="Response regulatory" evidence="4">
    <location>
        <begin position="8"/>
        <end position="128"/>
    </location>
</feature>